<organism evidence="2 3">
    <name type="scientific">Photorhabdus bodei</name>
    <dbReference type="NCBI Taxonomy" id="2029681"/>
    <lineage>
        <taxon>Bacteria</taxon>
        <taxon>Pseudomonadati</taxon>
        <taxon>Pseudomonadota</taxon>
        <taxon>Gammaproteobacteria</taxon>
        <taxon>Enterobacterales</taxon>
        <taxon>Morganellaceae</taxon>
        <taxon>Photorhabdus</taxon>
    </lineage>
</organism>
<evidence type="ECO:0000313" key="2">
    <source>
        <dbReference type="EMBL" id="RAX08582.1"/>
    </source>
</evidence>
<dbReference type="Proteomes" id="UP000250919">
    <property type="component" value="Unassembled WGS sequence"/>
</dbReference>
<evidence type="ECO:0000313" key="1">
    <source>
        <dbReference type="EMBL" id="NDL04761.1"/>
    </source>
</evidence>
<dbReference type="Pfam" id="PF15738">
    <property type="entry name" value="YafQ_toxin"/>
    <property type="match status" value="1"/>
</dbReference>
<comment type="caution">
    <text evidence="2">The sequence shown here is derived from an EMBL/GenBank/DDBJ whole genome shotgun (WGS) entry which is preliminary data.</text>
</comment>
<evidence type="ECO:0000313" key="3">
    <source>
        <dbReference type="Proteomes" id="UP000250919"/>
    </source>
</evidence>
<name>A0A329WZ00_9GAMM</name>
<dbReference type="EMBL" id="WSFC01000040">
    <property type="protein sequence ID" value="NDL04761.1"/>
    <property type="molecule type" value="Genomic_DNA"/>
</dbReference>
<accession>A0A329WZ00</accession>
<dbReference type="InterPro" id="IPR035093">
    <property type="entry name" value="RelE/ParE_toxin_dom_sf"/>
</dbReference>
<sequence>MGYLECHGAPDLLLIYRRTDTELILYRVGSHADLFG</sequence>
<evidence type="ECO:0000313" key="4">
    <source>
        <dbReference type="Proteomes" id="UP000466619"/>
    </source>
</evidence>
<dbReference type="Gene3D" id="3.30.2310.20">
    <property type="entry name" value="RelE-like"/>
    <property type="match status" value="1"/>
</dbReference>
<proteinExistence type="predicted"/>
<protein>
    <recommendedName>
        <fullName evidence="5">Type II toxin-antitoxin system mRNA interferase toxin, RelE/StbE family</fullName>
    </recommendedName>
</protein>
<reference evidence="2 3" key="2">
    <citation type="journal article" date="2018" name="Int. J. Syst. Evol. Microbiol.">
        <title>Whole-genome-based revisit of Photorhabdus phylogeny: proposal for the elevation of most Photorhabdus subspecies to the species level and description of one novel species Photorhabdus bodei sp. nov., and one novel subspecies Photorhabdus laumondii subsp. clarkei subsp. nov.</title>
        <authorList>
            <person name="Machado R.A.R."/>
            <person name="Wuthrich D."/>
            <person name="Kuhnert P."/>
            <person name="Arce C.C.M."/>
            <person name="Thonen L."/>
            <person name="Ruiz C."/>
            <person name="Zhang X."/>
            <person name="Robert C.A.M."/>
            <person name="Karimi J."/>
            <person name="Kamali S."/>
            <person name="Ma J."/>
            <person name="Bruggmann R."/>
            <person name="Erb M."/>
        </authorList>
    </citation>
    <scope>NUCLEOTIDE SEQUENCE [LARGE SCALE GENOMIC DNA]</scope>
    <source>
        <strain evidence="2 3">LJ24-63</strain>
    </source>
</reference>
<evidence type="ECO:0008006" key="5">
    <source>
        <dbReference type="Google" id="ProtNLM"/>
    </source>
</evidence>
<dbReference type="Proteomes" id="UP000466619">
    <property type="component" value="Unassembled WGS sequence"/>
</dbReference>
<dbReference type="AlphaFoldDB" id="A0A329WZ00"/>
<gene>
    <name evidence="2" type="ORF">CKY02_18560</name>
    <name evidence="1" type="ORF">GPY48_16575</name>
</gene>
<reference evidence="2" key="1">
    <citation type="submission" date="2017-08" db="EMBL/GenBank/DDBJ databases">
        <authorList>
            <person name="de Groot N.N."/>
        </authorList>
    </citation>
    <scope>NUCLEOTIDE SEQUENCE</scope>
    <source>
        <strain evidence="2">LJ24-63</strain>
    </source>
</reference>
<reference evidence="1 4" key="3">
    <citation type="submission" date="2019-12" db="EMBL/GenBank/DDBJ databases">
        <title>Engineering Photorhabdus to improve their lethality against agricultural pests.</title>
        <authorList>
            <person name="Machado R.A.R."/>
        </authorList>
    </citation>
    <scope>NUCLEOTIDE SEQUENCE [LARGE SCALE GENOMIC DNA]</scope>
    <source>
        <strain evidence="1 4">M-CN4</strain>
    </source>
</reference>
<dbReference type="EMBL" id="NSCM01000045">
    <property type="protein sequence ID" value="RAX08582.1"/>
    <property type="molecule type" value="Genomic_DNA"/>
</dbReference>
<dbReference type="InterPro" id="IPR004386">
    <property type="entry name" value="Toxin_YafQ-like"/>
</dbReference>
<keyword evidence="4" id="KW-1185">Reference proteome</keyword>
<dbReference type="SUPFAM" id="SSF143011">
    <property type="entry name" value="RelE-like"/>
    <property type="match status" value="1"/>
</dbReference>